<gene>
    <name evidence="1" type="ORF">HNR46_001323</name>
</gene>
<proteinExistence type="predicted"/>
<comment type="caution">
    <text evidence="1">The sequence shown here is derived from an EMBL/GenBank/DDBJ whole genome shotgun (WGS) entry which is preliminary data.</text>
</comment>
<dbReference type="Proteomes" id="UP000557717">
    <property type="component" value="Unassembled WGS sequence"/>
</dbReference>
<evidence type="ECO:0000313" key="2">
    <source>
        <dbReference type="Proteomes" id="UP000557717"/>
    </source>
</evidence>
<evidence type="ECO:0000313" key="1">
    <source>
        <dbReference type="EMBL" id="MBB5351089.1"/>
    </source>
</evidence>
<sequence length="42" mass="4385">MTDSTAKALATLAAAVVCGLLILVTNGEHGIGWFIMALVLIW</sequence>
<dbReference type="AlphaFoldDB" id="A0A840VBA5"/>
<reference evidence="1 2" key="1">
    <citation type="submission" date="2020-08" db="EMBL/GenBank/DDBJ databases">
        <title>Genomic Encyclopedia of Type Strains, Phase IV (KMG-IV): sequencing the most valuable type-strain genomes for metagenomic binning, comparative biology and taxonomic classification.</title>
        <authorList>
            <person name="Goeker M."/>
        </authorList>
    </citation>
    <scope>NUCLEOTIDE SEQUENCE [LARGE SCALE GENOMIC DNA]</scope>
    <source>
        <strain evidence="1 2">YC6886</strain>
    </source>
</reference>
<dbReference type="EMBL" id="JACHFD010000005">
    <property type="protein sequence ID" value="MBB5351089.1"/>
    <property type="molecule type" value="Genomic_DNA"/>
</dbReference>
<accession>A0A840VBA5</accession>
<organism evidence="1 2">
    <name type="scientific">Haloferula luteola</name>
    <dbReference type="NCBI Taxonomy" id="595692"/>
    <lineage>
        <taxon>Bacteria</taxon>
        <taxon>Pseudomonadati</taxon>
        <taxon>Verrucomicrobiota</taxon>
        <taxon>Verrucomicrobiia</taxon>
        <taxon>Verrucomicrobiales</taxon>
        <taxon>Verrucomicrobiaceae</taxon>
        <taxon>Haloferula</taxon>
    </lineage>
</organism>
<name>A0A840VBA5_9BACT</name>
<dbReference type="RefSeq" id="WP_281375553.1">
    <property type="nucleotide sequence ID" value="NZ_JACHFD010000005.1"/>
</dbReference>
<protein>
    <recommendedName>
        <fullName evidence="3">Phosphatidate cytidylyltransferase</fullName>
    </recommendedName>
</protein>
<keyword evidence="2" id="KW-1185">Reference proteome</keyword>
<evidence type="ECO:0008006" key="3">
    <source>
        <dbReference type="Google" id="ProtNLM"/>
    </source>
</evidence>